<proteinExistence type="predicted"/>
<gene>
    <name evidence="1" type="ORF">ABFV83_07260</name>
</gene>
<accession>A0AAU7PV29</accession>
<organism evidence="1">
    <name type="scientific">Lacrimispora sp. BS-2</name>
    <dbReference type="NCBI Taxonomy" id="3151850"/>
    <lineage>
        <taxon>Bacteria</taxon>
        <taxon>Bacillati</taxon>
        <taxon>Bacillota</taxon>
        <taxon>Clostridia</taxon>
        <taxon>Lachnospirales</taxon>
        <taxon>Lachnospiraceae</taxon>
        <taxon>Lacrimispora</taxon>
    </lineage>
</organism>
<dbReference type="AlphaFoldDB" id="A0AAU7PV29"/>
<reference evidence="1" key="1">
    <citation type="submission" date="2024-06" db="EMBL/GenBank/DDBJ databases">
        <title>Lacrimispora cavernae sp. nov., a novel anaerobe isolated from bat guano pile inside a cave.</title>
        <authorList>
            <person name="Miller S.L."/>
            <person name="Lu N."/>
            <person name="King J."/>
            <person name="Sankaranarayanan K."/>
            <person name="Lawson P.A."/>
        </authorList>
    </citation>
    <scope>NUCLEOTIDE SEQUENCE</scope>
    <source>
        <strain evidence="1">BS-2</strain>
    </source>
</reference>
<sequence>MKIQGKELKELKEEVLRSIEGKTDEEKREILRERFNIDWDIPRRCDNSRGPCKFWYAQVFTYCSTRELEEELNFFLFLINFFGHLFGFCFNQENTVFLGCTCPCGSKQIILYYSIVFKD</sequence>
<protein>
    <submittedName>
        <fullName evidence="1">Uncharacterized protein</fullName>
    </submittedName>
</protein>
<dbReference type="EMBL" id="CP157940">
    <property type="protein sequence ID" value="XBS55581.1"/>
    <property type="molecule type" value="Genomic_DNA"/>
</dbReference>
<dbReference type="RefSeq" id="WP_349948239.1">
    <property type="nucleotide sequence ID" value="NZ_CP157940.1"/>
</dbReference>
<evidence type="ECO:0000313" key="1">
    <source>
        <dbReference type="EMBL" id="XBS55581.1"/>
    </source>
</evidence>
<name>A0AAU7PV29_9FIRM</name>